<evidence type="ECO:0000259" key="3">
    <source>
        <dbReference type="Pfam" id="PF13786"/>
    </source>
</evidence>
<dbReference type="RefSeq" id="WP_125126028.1">
    <property type="nucleotide sequence ID" value="NZ_RHJS01000002.1"/>
</dbReference>
<gene>
    <name evidence="4" type="ORF">EBB54_01300</name>
</gene>
<proteinExistence type="predicted"/>
<feature type="domain" description="DUF4179" evidence="3">
    <location>
        <begin position="64"/>
        <end position="198"/>
    </location>
</feature>
<feature type="region of interest" description="Disordered" evidence="1">
    <location>
        <begin position="127"/>
        <end position="173"/>
    </location>
</feature>
<keyword evidence="2" id="KW-0472">Membrane</keyword>
<keyword evidence="2" id="KW-1133">Transmembrane helix</keyword>
<dbReference type="AlphaFoldDB" id="A0A3R8JJ48"/>
<keyword evidence="2" id="KW-0812">Transmembrane</keyword>
<dbReference type="EMBL" id="RHJS01000002">
    <property type="protein sequence ID" value="RRK30164.1"/>
    <property type="molecule type" value="Genomic_DNA"/>
</dbReference>
<evidence type="ECO:0000256" key="2">
    <source>
        <dbReference type="SAM" id="Phobius"/>
    </source>
</evidence>
<name>A0A3R8JJ48_9FIRM</name>
<accession>A0A3R8JJ48</accession>
<evidence type="ECO:0000313" key="4">
    <source>
        <dbReference type="EMBL" id="RRK30164.1"/>
    </source>
</evidence>
<dbReference type="Pfam" id="PF13786">
    <property type="entry name" value="DUF4179"/>
    <property type="match status" value="1"/>
</dbReference>
<reference evidence="4" key="1">
    <citation type="submission" date="2018-10" db="EMBL/GenBank/DDBJ databases">
        <title>Schaedlerella arabinophila gen. nov. sp. nov., isolated from the mouse intestinal tract and comparative analysis with the genome of the closely related altered Schaedler flora strain ASF502.</title>
        <authorList>
            <person name="Miyake S."/>
            <person name="Soh M."/>
            <person name="Seedorf H."/>
        </authorList>
    </citation>
    <scope>NUCLEOTIDE SEQUENCE [LARGE SCALE GENOMIC DNA]</scope>
    <source>
        <strain evidence="4">DSM 106076</strain>
    </source>
</reference>
<feature type="compositionally biased region" description="Polar residues" evidence="1">
    <location>
        <begin position="136"/>
        <end position="168"/>
    </location>
</feature>
<dbReference type="InterPro" id="IPR025436">
    <property type="entry name" value="DUF4179"/>
</dbReference>
<feature type="transmembrane region" description="Helical" evidence="2">
    <location>
        <begin position="68"/>
        <end position="88"/>
    </location>
</feature>
<comment type="caution">
    <text evidence="4">The sequence shown here is derived from an EMBL/GenBank/DDBJ whole genome shotgun (WGS) entry which is preliminary data.</text>
</comment>
<protein>
    <submittedName>
        <fullName evidence="4">DUF4179 domain-containing protein</fullName>
    </submittedName>
</protein>
<evidence type="ECO:0000313" key="5">
    <source>
        <dbReference type="Proteomes" id="UP000274920"/>
    </source>
</evidence>
<organism evidence="4 5">
    <name type="scientific">Schaedlerella arabinosiphila</name>
    <dbReference type="NCBI Taxonomy" id="2044587"/>
    <lineage>
        <taxon>Bacteria</taxon>
        <taxon>Bacillati</taxon>
        <taxon>Bacillota</taxon>
        <taxon>Clostridia</taxon>
        <taxon>Lachnospirales</taxon>
        <taxon>Lachnospiraceae</taxon>
        <taxon>Schaedlerella</taxon>
    </lineage>
</organism>
<dbReference type="Proteomes" id="UP000274920">
    <property type="component" value="Unassembled WGS sequence"/>
</dbReference>
<keyword evidence="5" id="KW-1185">Reference proteome</keyword>
<sequence length="425" mass="46162">MNLEQKMKQELCRELVIPDAVDEKLNEAYRQILSRRPQKERTVKQNTEQISAEQTNTAHTRQGKRRMAAWAAAAAAAVITISAGGLLFSQPALARDLPIIGNLFKKIQETNIRTDPKDKTAYEEIEKYSKKAEAPQSDTDGSSAKSGSDTDTGSAKSGVNANGSSTEPGTIADDSGVEVMISDVYFDGYDLYYTLSIRTEDEELNSSEFLTPLNFIEGDPLPFFAPAFINGTEVTSVFMQPRKSDDGSFVQLVRISMDSAGLTSADTLEVRLDFNAVGGTRLEDIGTYKGAYHEAMGHKTIRGNWKLAFRTSADPSGSRSLSSPSKNQGFTVTKAAATPSCLHLTILVPFGRDTHALVPQIFDSAGAKVEWEHISYASDETTGQPLLEITANAAEASQFVVKIVDKTAGTDNAPQVIAEIPFELQ</sequence>
<evidence type="ECO:0000256" key="1">
    <source>
        <dbReference type="SAM" id="MobiDB-lite"/>
    </source>
</evidence>
<dbReference type="Gene3D" id="2.60.40.1630">
    <property type="entry name" value="bacillus anthracis domain"/>
    <property type="match status" value="1"/>
</dbReference>